<feature type="transmembrane region" description="Helical" evidence="6">
    <location>
        <begin position="42"/>
        <end position="59"/>
    </location>
</feature>
<comment type="caution">
    <text evidence="7">The sequence shown here is derived from an EMBL/GenBank/DDBJ whole genome shotgun (WGS) entry which is preliminary data.</text>
</comment>
<dbReference type="InterPro" id="IPR024923">
    <property type="entry name" value="PG_synth_SpoVB"/>
</dbReference>
<feature type="transmembrane region" description="Helical" evidence="6">
    <location>
        <begin position="471"/>
        <end position="489"/>
    </location>
</feature>
<feature type="transmembrane region" description="Helical" evidence="6">
    <location>
        <begin position="154"/>
        <end position="170"/>
    </location>
</feature>
<gene>
    <name evidence="7" type="primary">yabM</name>
    <name evidence="7" type="ORF">GCM10007096_39350</name>
</gene>
<dbReference type="InterPro" id="IPR050833">
    <property type="entry name" value="Poly_Biosynth_Transport"/>
</dbReference>
<feature type="transmembrane region" description="Helical" evidence="6">
    <location>
        <begin position="79"/>
        <end position="104"/>
    </location>
</feature>
<feature type="transmembrane region" description="Helical" evidence="6">
    <location>
        <begin position="116"/>
        <end position="133"/>
    </location>
</feature>
<evidence type="ECO:0000256" key="5">
    <source>
        <dbReference type="ARBA" id="ARBA00023136"/>
    </source>
</evidence>
<keyword evidence="8" id="KW-1185">Reference proteome</keyword>
<feature type="transmembrane region" description="Helical" evidence="6">
    <location>
        <begin position="398"/>
        <end position="419"/>
    </location>
</feature>
<dbReference type="AlphaFoldDB" id="A0A8J3ER03"/>
<dbReference type="CDD" id="cd13124">
    <property type="entry name" value="MATE_SpoVB_like"/>
    <property type="match status" value="1"/>
</dbReference>
<keyword evidence="5 6" id="KW-0472">Membrane</keyword>
<dbReference type="PANTHER" id="PTHR30250:SF29">
    <property type="entry name" value="POLYSACCHARIDE BIOSYNTHESIS PROTEIN C-TERMINAL DOMAIN-CONTAINING PROTEIN"/>
    <property type="match status" value="1"/>
</dbReference>
<evidence type="ECO:0000313" key="8">
    <source>
        <dbReference type="Proteomes" id="UP000656813"/>
    </source>
</evidence>
<keyword evidence="2" id="KW-1003">Cell membrane</keyword>
<dbReference type="GO" id="GO:0005886">
    <property type="term" value="C:plasma membrane"/>
    <property type="evidence" value="ECO:0007669"/>
    <property type="project" value="UniProtKB-SubCell"/>
</dbReference>
<feature type="transmembrane region" description="Helical" evidence="6">
    <location>
        <begin position="273"/>
        <end position="292"/>
    </location>
</feature>
<evidence type="ECO:0000256" key="3">
    <source>
        <dbReference type="ARBA" id="ARBA00022692"/>
    </source>
</evidence>
<feature type="transmembrane region" description="Helical" evidence="6">
    <location>
        <begin position="371"/>
        <end position="392"/>
    </location>
</feature>
<accession>A0A8J3ER03</accession>
<sequence>MRGAFILTAAAFIIKVLSAVYRLPYQNLAGDIGFYVYQQVYPFYAFAVTMAGFGFPVVLSRMISEARMKQGQKGVQTVFATAASVLSIVGLFLFLLLFLGAPFIASLMQDALLVKPLHMISFIFLWMPLLALFRGYFQGLQDMKPTGISQVAEQALRVTLILGLSFYLFYKGSGPYTFGTAAAFGSMIAPVASTFFLLLFFYKTKGSSRPQIQWHWDFKVVKRFLFEGLAYTVASLAIVLFQFVDTLTLVPFLNDQVNAARELKGIYDRSFPFIQMGMMTAVALATSAVPVLAQIKGESKEHVTQWRQPLRLAIIFGSAAAVGLFLIVKETNIFLFEDSSGSLTLAIMVLNILSASIIITSATQLQGLGRIWLPMILMVAAACVKLGLNGLLIPSMGILGAGLATTMSLFGLSLLLLGILKKEWRMRLFHWKEYGVLGMANLLIMVVVFLWKTLLHGFVFQGHQGRIEAGLIALSSAVWGGFIFLFFIARKGLLEKEDIEQFPFGGMMVKLLFKNQSVRRSSDVGND</sequence>
<dbReference type="InterPro" id="IPR002797">
    <property type="entry name" value="Polysacc_synth"/>
</dbReference>
<feature type="transmembrane region" description="Helical" evidence="6">
    <location>
        <begin position="431"/>
        <end position="451"/>
    </location>
</feature>
<dbReference type="Proteomes" id="UP000656813">
    <property type="component" value="Unassembled WGS sequence"/>
</dbReference>
<dbReference type="PIRSF" id="PIRSF038958">
    <property type="entry name" value="PG_synth_SpoVB"/>
    <property type="match status" value="1"/>
</dbReference>
<keyword evidence="4 6" id="KW-1133">Transmembrane helix</keyword>
<reference evidence="7" key="1">
    <citation type="journal article" date="2014" name="Int. J. Syst. Evol. Microbiol.">
        <title>Complete genome sequence of Corynebacterium casei LMG S-19264T (=DSM 44701T), isolated from a smear-ripened cheese.</title>
        <authorList>
            <consortium name="US DOE Joint Genome Institute (JGI-PGF)"/>
            <person name="Walter F."/>
            <person name="Albersmeier A."/>
            <person name="Kalinowski J."/>
            <person name="Ruckert C."/>
        </authorList>
    </citation>
    <scope>NUCLEOTIDE SEQUENCE</scope>
    <source>
        <strain evidence="7">CGMCC 1.12777</strain>
    </source>
</reference>
<feature type="transmembrane region" description="Helical" evidence="6">
    <location>
        <begin position="312"/>
        <end position="328"/>
    </location>
</feature>
<dbReference type="EMBL" id="BMFV01000045">
    <property type="protein sequence ID" value="GGH88011.1"/>
    <property type="molecule type" value="Genomic_DNA"/>
</dbReference>
<evidence type="ECO:0000256" key="1">
    <source>
        <dbReference type="ARBA" id="ARBA00004651"/>
    </source>
</evidence>
<comment type="subcellular location">
    <subcellularLocation>
        <location evidence="1">Cell membrane</location>
        <topology evidence="1">Multi-pass membrane protein</topology>
    </subcellularLocation>
</comment>
<feature type="transmembrane region" description="Helical" evidence="6">
    <location>
        <begin position="223"/>
        <end position="244"/>
    </location>
</feature>
<reference evidence="7" key="2">
    <citation type="submission" date="2020-09" db="EMBL/GenBank/DDBJ databases">
        <authorList>
            <person name="Sun Q."/>
            <person name="Zhou Y."/>
        </authorList>
    </citation>
    <scope>NUCLEOTIDE SEQUENCE</scope>
    <source>
        <strain evidence="7">CGMCC 1.12777</strain>
    </source>
</reference>
<feature type="transmembrane region" description="Helical" evidence="6">
    <location>
        <begin position="176"/>
        <end position="202"/>
    </location>
</feature>
<evidence type="ECO:0000256" key="4">
    <source>
        <dbReference type="ARBA" id="ARBA00022989"/>
    </source>
</evidence>
<protein>
    <submittedName>
        <fullName evidence="7">Putative membrane protein YabM</fullName>
    </submittedName>
</protein>
<proteinExistence type="predicted"/>
<organism evidence="7 8">
    <name type="scientific">Pullulanibacillus pueri</name>
    <dbReference type="NCBI Taxonomy" id="1437324"/>
    <lineage>
        <taxon>Bacteria</taxon>
        <taxon>Bacillati</taxon>
        <taxon>Bacillota</taxon>
        <taxon>Bacilli</taxon>
        <taxon>Bacillales</taxon>
        <taxon>Sporolactobacillaceae</taxon>
        <taxon>Pullulanibacillus</taxon>
    </lineage>
</organism>
<evidence type="ECO:0000256" key="6">
    <source>
        <dbReference type="SAM" id="Phobius"/>
    </source>
</evidence>
<feature type="transmembrane region" description="Helical" evidence="6">
    <location>
        <begin position="340"/>
        <end position="359"/>
    </location>
</feature>
<dbReference type="Pfam" id="PF01943">
    <property type="entry name" value="Polysacc_synt"/>
    <property type="match status" value="1"/>
</dbReference>
<keyword evidence="3 6" id="KW-0812">Transmembrane</keyword>
<dbReference type="PANTHER" id="PTHR30250">
    <property type="entry name" value="PST FAMILY PREDICTED COLANIC ACID TRANSPORTER"/>
    <property type="match status" value="1"/>
</dbReference>
<name>A0A8J3ER03_9BACL</name>
<evidence type="ECO:0000256" key="2">
    <source>
        <dbReference type="ARBA" id="ARBA00022475"/>
    </source>
</evidence>
<evidence type="ECO:0000313" key="7">
    <source>
        <dbReference type="EMBL" id="GGH88011.1"/>
    </source>
</evidence>